<protein>
    <submittedName>
        <fullName evidence="2">Uncharacterized protein</fullName>
    </submittedName>
</protein>
<accession>A0A9R1URB3</accession>
<feature type="compositionally biased region" description="Polar residues" evidence="1">
    <location>
        <begin position="1"/>
        <end position="15"/>
    </location>
</feature>
<evidence type="ECO:0000313" key="2">
    <source>
        <dbReference type="EMBL" id="KAJ0192058.1"/>
    </source>
</evidence>
<evidence type="ECO:0000256" key="1">
    <source>
        <dbReference type="SAM" id="MobiDB-lite"/>
    </source>
</evidence>
<name>A0A9R1URB3_LACSA</name>
<proteinExistence type="predicted"/>
<dbReference type="AlphaFoldDB" id="A0A9R1URB3"/>
<keyword evidence="3" id="KW-1185">Reference proteome</keyword>
<feature type="region of interest" description="Disordered" evidence="1">
    <location>
        <begin position="1"/>
        <end position="20"/>
    </location>
</feature>
<sequence>MTSGDNGSSSGTPASPIQPMVVLEETPPPIVVAREMPDKGDLVVTVEPPGRQQQTAGKEHFPSAVVQTTVILAQTLQPSATPPTAKPPVPPLQPVPVQLTMHPPPFFKTPPMGQMATTQPIISQMPPLFNPMAREQQTGRPRARRGTNSRSLHVGAPTRYSIPNTHGQETEDKGRAKRESGEILDTRGGGGNEAGIPKRHDHPHEASQPTSRRNAQRE</sequence>
<reference evidence="2 3" key="1">
    <citation type="journal article" date="2017" name="Nat. Commun.">
        <title>Genome assembly with in vitro proximity ligation data and whole-genome triplication in lettuce.</title>
        <authorList>
            <person name="Reyes-Chin-Wo S."/>
            <person name="Wang Z."/>
            <person name="Yang X."/>
            <person name="Kozik A."/>
            <person name="Arikit S."/>
            <person name="Song C."/>
            <person name="Xia L."/>
            <person name="Froenicke L."/>
            <person name="Lavelle D.O."/>
            <person name="Truco M.J."/>
            <person name="Xia R."/>
            <person name="Zhu S."/>
            <person name="Xu C."/>
            <person name="Xu H."/>
            <person name="Xu X."/>
            <person name="Cox K."/>
            <person name="Korf I."/>
            <person name="Meyers B.C."/>
            <person name="Michelmore R.W."/>
        </authorList>
    </citation>
    <scope>NUCLEOTIDE SEQUENCE [LARGE SCALE GENOMIC DNA]</scope>
    <source>
        <strain evidence="3">cv. Salinas</strain>
        <tissue evidence="2">Seedlings</tissue>
    </source>
</reference>
<feature type="compositionally biased region" description="Basic and acidic residues" evidence="1">
    <location>
        <begin position="168"/>
        <end position="185"/>
    </location>
</feature>
<feature type="compositionally biased region" description="Basic and acidic residues" evidence="1">
    <location>
        <begin position="196"/>
        <end position="205"/>
    </location>
</feature>
<dbReference type="EMBL" id="NBSK02000008">
    <property type="protein sequence ID" value="KAJ0192058.1"/>
    <property type="molecule type" value="Genomic_DNA"/>
</dbReference>
<evidence type="ECO:0000313" key="3">
    <source>
        <dbReference type="Proteomes" id="UP000235145"/>
    </source>
</evidence>
<gene>
    <name evidence="2" type="ORF">LSAT_V11C800388530</name>
</gene>
<comment type="caution">
    <text evidence="2">The sequence shown here is derived from an EMBL/GenBank/DDBJ whole genome shotgun (WGS) entry which is preliminary data.</text>
</comment>
<feature type="compositionally biased region" description="Polar residues" evidence="1">
    <location>
        <begin position="207"/>
        <end position="218"/>
    </location>
</feature>
<dbReference type="Proteomes" id="UP000235145">
    <property type="component" value="Unassembled WGS sequence"/>
</dbReference>
<feature type="region of interest" description="Disordered" evidence="1">
    <location>
        <begin position="135"/>
        <end position="218"/>
    </location>
</feature>
<organism evidence="2 3">
    <name type="scientific">Lactuca sativa</name>
    <name type="common">Garden lettuce</name>
    <dbReference type="NCBI Taxonomy" id="4236"/>
    <lineage>
        <taxon>Eukaryota</taxon>
        <taxon>Viridiplantae</taxon>
        <taxon>Streptophyta</taxon>
        <taxon>Embryophyta</taxon>
        <taxon>Tracheophyta</taxon>
        <taxon>Spermatophyta</taxon>
        <taxon>Magnoliopsida</taxon>
        <taxon>eudicotyledons</taxon>
        <taxon>Gunneridae</taxon>
        <taxon>Pentapetalae</taxon>
        <taxon>asterids</taxon>
        <taxon>campanulids</taxon>
        <taxon>Asterales</taxon>
        <taxon>Asteraceae</taxon>
        <taxon>Cichorioideae</taxon>
        <taxon>Cichorieae</taxon>
        <taxon>Lactucinae</taxon>
        <taxon>Lactuca</taxon>
    </lineage>
</organism>